<accession>A0A087DMZ4</accession>
<dbReference type="OrthoDB" id="307209at2"/>
<organism evidence="1 2">
    <name type="scientific">Bifidobacterium stellenboschense</name>
    <dbReference type="NCBI Taxonomy" id="762211"/>
    <lineage>
        <taxon>Bacteria</taxon>
        <taxon>Bacillati</taxon>
        <taxon>Actinomycetota</taxon>
        <taxon>Actinomycetes</taxon>
        <taxon>Bifidobacteriales</taxon>
        <taxon>Bifidobacteriaceae</taxon>
        <taxon>Bifidobacterium</taxon>
    </lineage>
</organism>
<protein>
    <submittedName>
        <fullName evidence="1">Putative McrBC 5-methylcytosine restriction system component</fullName>
    </submittedName>
</protein>
<dbReference type="AlphaFoldDB" id="A0A087DMZ4"/>
<evidence type="ECO:0000313" key="1">
    <source>
        <dbReference type="EMBL" id="KFI96894.1"/>
    </source>
</evidence>
<sequence>MARFSLIDNTSYTTEKHPIPEGFLNSRIYKELRNTTLDSLRDKGVIIFPLKETATAGEKKAFFDDASDSGFRTTNLMGFLSTSDSKETLVMNSRFAEKDSSAYFLHYMLERVFHFNVFTCPNAYSDRDAIHDLMMLAFPYVLHEACRQGLYRTYVRRQMNDSRVRGTIDIARHIRLNTPFTGDIAYTVRDFDVDNPVNELIRHTIEYIRQHPLAGILESSAIDDVTHIRRHVSDLRQSTPQYRLQDRRNIIAWNATHPLRHPLYTGYQDLQRLCLDILTHHRISIGEGKRNHIYGLVFDGSWLWEEYVATLLRDRFFHPNNTANYGTQHLFEDGNDIVYPDFISRDGNPRIIADAKYKRAPKFSSGKSHINRNDRFQILAYMLRFDAPHGVFIHPLTDADITTRKDYTLASGVNLYGEHGESDTSSHTQQVHIRGIVIPQQPGNAGEWTYADFNKAIADNEQVFLKSIRFHS</sequence>
<dbReference type="REBASE" id="384972">
    <property type="entry name" value="Bst23968McrBCP"/>
</dbReference>
<reference evidence="1 2" key="1">
    <citation type="submission" date="2014-03" db="EMBL/GenBank/DDBJ databases">
        <title>Genomics of Bifidobacteria.</title>
        <authorList>
            <person name="Ventura M."/>
            <person name="Milani C."/>
            <person name="Lugli G.A."/>
        </authorList>
    </citation>
    <scope>NUCLEOTIDE SEQUENCE [LARGE SCALE GENOMIC DNA]</scope>
    <source>
        <strain evidence="1 2">DSM 23968</strain>
    </source>
</reference>
<dbReference type="Proteomes" id="UP000029004">
    <property type="component" value="Unassembled WGS sequence"/>
</dbReference>
<proteinExistence type="predicted"/>
<dbReference type="Pfam" id="PF10117">
    <property type="entry name" value="McrBC"/>
    <property type="match status" value="1"/>
</dbReference>
<dbReference type="EMBL" id="JGZP01000014">
    <property type="protein sequence ID" value="KFI96894.1"/>
    <property type="molecule type" value="Genomic_DNA"/>
</dbReference>
<name>A0A087DMZ4_9BIFI</name>
<evidence type="ECO:0000313" key="2">
    <source>
        <dbReference type="Proteomes" id="UP000029004"/>
    </source>
</evidence>
<dbReference type="eggNOG" id="COG4268">
    <property type="taxonomic scope" value="Bacteria"/>
</dbReference>
<dbReference type="InterPro" id="IPR019292">
    <property type="entry name" value="McrC"/>
</dbReference>
<dbReference type="PANTHER" id="PTHR38733:SF1">
    <property type="entry name" value="TYPE IV METHYL-DIRECTED RESTRICTION ENZYME ECOKMCRBC"/>
    <property type="match status" value="1"/>
</dbReference>
<dbReference type="RefSeq" id="WP_084686161.1">
    <property type="nucleotide sequence ID" value="NZ_JGZP01000014.1"/>
</dbReference>
<comment type="caution">
    <text evidence="1">The sequence shown here is derived from an EMBL/GenBank/DDBJ whole genome shotgun (WGS) entry which is preliminary data.</text>
</comment>
<dbReference type="PANTHER" id="PTHR38733">
    <property type="entry name" value="PROTEIN MCRC"/>
    <property type="match status" value="1"/>
</dbReference>
<keyword evidence="2" id="KW-1185">Reference proteome</keyword>
<gene>
    <name evidence="1" type="ORF">BSTEL_1803</name>
</gene>